<dbReference type="Proteomes" id="UP000654345">
    <property type="component" value="Unassembled WGS sequence"/>
</dbReference>
<name>A0ABQ3V707_9CHLR</name>
<evidence type="ECO:0000313" key="2">
    <source>
        <dbReference type="EMBL" id="GHO60748.1"/>
    </source>
</evidence>
<protein>
    <submittedName>
        <fullName evidence="2">Uncharacterized protein</fullName>
    </submittedName>
</protein>
<evidence type="ECO:0000313" key="3">
    <source>
        <dbReference type="Proteomes" id="UP000654345"/>
    </source>
</evidence>
<gene>
    <name evidence="2" type="ORF">KSB_92230</name>
</gene>
<comment type="caution">
    <text evidence="2">The sequence shown here is derived from an EMBL/GenBank/DDBJ whole genome shotgun (WGS) entry which is preliminary data.</text>
</comment>
<sequence>MSFHYFDARSTSILEQPRQEKGRNPHVEACFSSISSTILIKLTIPTRQTQAPSEAEYVSPVTRTWLHAQLAPTIEG</sequence>
<organism evidence="2 3">
    <name type="scientific">Ktedonobacter robiniae</name>
    <dbReference type="NCBI Taxonomy" id="2778365"/>
    <lineage>
        <taxon>Bacteria</taxon>
        <taxon>Bacillati</taxon>
        <taxon>Chloroflexota</taxon>
        <taxon>Ktedonobacteria</taxon>
        <taxon>Ktedonobacterales</taxon>
        <taxon>Ktedonobacteraceae</taxon>
        <taxon>Ktedonobacter</taxon>
    </lineage>
</organism>
<dbReference type="EMBL" id="BNJG01000006">
    <property type="protein sequence ID" value="GHO60748.1"/>
    <property type="molecule type" value="Genomic_DNA"/>
</dbReference>
<reference evidence="2 3" key="1">
    <citation type="journal article" date="2021" name="Int. J. Syst. Evol. Microbiol.">
        <title>Reticulibacter mediterranei gen. nov., sp. nov., within the new family Reticulibacteraceae fam. nov., and Ktedonospora formicarum gen. nov., sp. nov., Ktedonobacter robiniae sp. nov., Dictyobacter formicarum sp. nov. and Dictyobacter arantiisoli sp. nov., belonging to the class Ktedonobacteria.</title>
        <authorList>
            <person name="Yabe S."/>
            <person name="Zheng Y."/>
            <person name="Wang C.M."/>
            <person name="Sakai Y."/>
            <person name="Abe K."/>
            <person name="Yokota A."/>
            <person name="Donadio S."/>
            <person name="Cavaletti L."/>
            <person name="Monciardini P."/>
        </authorList>
    </citation>
    <scope>NUCLEOTIDE SEQUENCE [LARGE SCALE GENOMIC DNA]</scope>
    <source>
        <strain evidence="2 3">SOSP1-30</strain>
    </source>
</reference>
<proteinExistence type="predicted"/>
<accession>A0ABQ3V707</accession>
<feature type="region of interest" description="Disordered" evidence="1">
    <location>
        <begin position="1"/>
        <end position="24"/>
    </location>
</feature>
<evidence type="ECO:0000256" key="1">
    <source>
        <dbReference type="SAM" id="MobiDB-lite"/>
    </source>
</evidence>
<keyword evidence="3" id="KW-1185">Reference proteome</keyword>